<comment type="caution">
    <text evidence="9">The sequence shown here is derived from an EMBL/GenBank/DDBJ whole genome shotgun (WGS) entry which is preliminary data.</text>
</comment>
<dbReference type="InterPro" id="IPR036145">
    <property type="entry name" value="MinC_C_sf"/>
</dbReference>
<dbReference type="InterPro" id="IPR005526">
    <property type="entry name" value="Septum_form_inhib_MinC_C"/>
</dbReference>
<sequence length="226" mass="23635">MASKHAALELKGQMLSVTHIKLRAADTAAATAQLQEWARQMPDSVAGMPVVLDAAEPTDLAALLTPMREIGLQPLAVLEGPLGEAARELGLAVLDETSLGAGRAPRAAPPPPAPAAHKPARMALEPVRSGQQIYAEGADVVVVNSVSVGAEVIADGCVHVYGSLRGRAIAGARGDENARIFCRHFEAELVAVAGVYAVAEQMQGNLRGKAVQVFLDRGKLMIEKLD</sequence>
<evidence type="ECO:0000256" key="3">
    <source>
        <dbReference type="ARBA" id="ARBA00023210"/>
    </source>
</evidence>
<dbReference type="InterPro" id="IPR016098">
    <property type="entry name" value="CAP/MinC_C"/>
</dbReference>
<keyword evidence="2 6" id="KW-0132">Cell division</keyword>
<evidence type="ECO:0000313" key="10">
    <source>
        <dbReference type="Proteomes" id="UP001254608"/>
    </source>
</evidence>
<dbReference type="InterPro" id="IPR013033">
    <property type="entry name" value="MinC"/>
</dbReference>
<proteinExistence type="inferred from homology"/>
<dbReference type="PANTHER" id="PTHR34108:SF1">
    <property type="entry name" value="SEPTUM SITE-DETERMINING PROTEIN MINC"/>
    <property type="match status" value="1"/>
</dbReference>
<dbReference type="HAMAP" id="MF_00267">
    <property type="entry name" value="MinC"/>
    <property type="match status" value="1"/>
</dbReference>
<dbReference type="SUPFAM" id="SSF63848">
    <property type="entry name" value="Cell-division inhibitor MinC, C-terminal domain"/>
    <property type="match status" value="1"/>
</dbReference>
<name>A0ABU2WML4_9GAMM</name>
<evidence type="ECO:0000256" key="2">
    <source>
        <dbReference type="ARBA" id="ARBA00022618"/>
    </source>
</evidence>
<organism evidence="9 10">
    <name type="scientific">Banduia mediterranea</name>
    <dbReference type="NCBI Taxonomy" id="3075609"/>
    <lineage>
        <taxon>Bacteria</taxon>
        <taxon>Pseudomonadati</taxon>
        <taxon>Pseudomonadota</taxon>
        <taxon>Gammaproteobacteria</taxon>
        <taxon>Nevskiales</taxon>
        <taxon>Algiphilaceae</taxon>
        <taxon>Banduia</taxon>
    </lineage>
</organism>
<keyword evidence="3 6" id="KW-0717">Septation</keyword>
<accession>A0ABU2WML4</accession>
<gene>
    <name evidence="6 9" type="primary">minC</name>
    <name evidence="9" type="ORF">RM530_17380</name>
</gene>
<evidence type="ECO:0000313" key="9">
    <source>
        <dbReference type="EMBL" id="MDT0499118.1"/>
    </source>
</evidence>
<dbReference type="Proteomes" id="UP001254608">
    <property type="component" value="Unassembled WGS sequence"/>
</dbReference>
<dbReference type="PANTHER" id="PTHR34108">
    <property type="entry name" value="SEPTUM SITE-DETERMINING PROTEIN MINC"/>
    <property type="match status" value="1"/>
</dbReference>
<evidence type="ECO:0000259" key="7">
    <source>
        <dbReference type="Pfam" id="PF03775"/>
    </source>
</evidence>
<comment type="function">
    <text evidence="5 6">Cell division inhibitor that blocks the formation of polar Z ring septums. Rapidly oscillates between the poles of the cell to destabilize FtsZ filaments that have formed before they mature into polar Z rings. Prevents FtsZ polymerization.</text>
</comment>
<evidence type="ECO:0000256" key="4">
    <source>
        <dbReference type="ARBA" id="ARBA00023306"/>
    </source>
</evidence>
<reference evidence="9 10" key="1">
    <citation type="submission" date="2023-09" db="EMBL/GenBank/DDBJ databases">
        <authorList>
            <person name="Rey-Velasco X."/>
        </authorList>
    </citation>
    <scope>NUCLEOTIDE SEQUENCE [LARGE SCALE GENOMIC DNA]</scope>
    <source>
        <strain evidence="9 10">W345</strain>
    </source>
</reference>
<feature type="domain" description="Septum formation inhibitor MinC C-terminal" evidence="7">
    <location>
        <begin position="125"/>
        <end position="223"/>
    </location>
</feature>
<dbReference type="InterPro" id="IPR007874">
    <property type="entry name" value="MinC_N"/>
</dbReference>
<feature type="domain" description="Septum formation inhibitor MinC N-terminal" evidence="8">
    <location>
        <begin position="8"/>
        <end position="74"/>
    </location>
</feature>
<dbReference type="RefSeq" id="WP_311366527.1">
    <property type="nucleotide sequence ID" value="NZ_JAVRIC010000036.1"/>
</dbReference>
<dbReference type="Gene3D" id="2.160.20.70">
    <property type="match status" value="1"/>
</dbReference>
<dbReference type="NCBIfam" id="TIGR01222">
    <property type="entry name" value="minC"/>
    <property type="match status" value="1"/>
</dbReference>
<keyword evidence="4 6" id="KW-0131">Cell cycle</keyword>
<dbReference type="Gene3D" id="3.30.70.260">
    <property type="match status" value="1"/>
</dbReference>
<dbReference type="Pfam" id="PF05209">
    <property type="entry name" value="MinC_N"/>
    <property type="match status" value="1"/>
</dbReference>
<dbReference type="Pfam" id="PF03775">
    <property type="entry name" value="MinC_C"/>
    <property type="match status" value="1"/>
</dbReference>
<evidence type="ECO:0000256" key="5">
    <source>
        <dbReference type="ARBA" id="ARBA00025606"/>
    </source>
</evidence>
<comment type="subunit">
    <text evidence="6">Interacts with MinD and FtsZ.</text>
</comment>
<protein>
    <recommendedName>
        <fullName evidence="6">Probable septum site-determining protein MinC</fullName>
    </recommendedName>
</protein>
<keyword evidence="10" id="KW-1185">Reference proteome</keyword>
<dbReference type="EMBL" id="JAVRIC010000036">
    <property type="protein sequence ID" value="MDT0499118.1"/>
    <property type="molecule type" value="Genomic_DNA"/>
</dbReference>
<evidence type="ECO:0000256" key="1">
    <source>
        <dbReference type="ARBA" id="ARBA00006291"/>
    </source>
</evidence>
<evidence type="ECO:0000256" key="6">
    <source>
        <dbReference type="HAMAP-Rule" id="MF_00267"/>
    </source>
</evidence>
<comment type="similarity">
    <text evidence="1 6">Belongs to the MinC family.</text>
</comment>
<evidence type="ECO:0000259" key="8">
    <source>
        <dbReference type="Pfam" id="PF05209"/>
    </source>
</evidence>